<dbReference type="Proteomes" id="UP000298656">
    <property type="component" value="Chromosome 2"/>
</dbReference>
<keyword evidence="3" id="KW-1185">Reference proteome</keyword>
<dbReference type="KEGG" id="tvl:FAZ95_27045"/>
<gene>
    <name evidence="2" type="primary">tcmP</name>
    <name evidence="2" type="ORF">FAZ95_27045</name>
</gene>
<dbReference type="OrthoDB" id="275124at2"/>
<reference evidence="2 3" key="1">
    <citation type="submission" date="2019-05" db="EMBL/GenBank/DDBJ databases">
        <title>Burkholderia sp. DHOD12, isolated from subtropical forest soil.</title>
        <authorList>
            <person name="Gao Z.-H."/>
            <person name="Qiu L.-H."/>
        </authorList>
    </citation>
    <scope>NUCLEOTIDE SEQUENCE [LARGE SCALE GENOMIC DNA]</scope>
    <source>
        <strain evidence="2 3">DHOD12</strain>
    </source>
</reference>
<name>A0A4P8IZR4_9BURK</name>
<evidence type="ECO:0000259" key="1">
    <source>
        <dbReference type="Pfam" id="PF22560"/>
    </source>
</evidence>
<sequence length="423" mass="48100">MAKSHYDWSNGPATLEPHSQTKHQVLVDYLIRYFQQRLLNARGRDRIRITLVDGFCGGGLYHLEGTSELVDGSPIRILQAVEEASLKINRERPKQILFDVQFIFIDKDKKALNHLRDVLKERGYEQAIGKTIHILHADFGSAVSDVLASVVRHTPRSGTVLFFLDQYGYTEVPTALIQHIFASARDAEVILTFHVSSFATYTNDELARKISSTLRIDIFKHLGGRSIEEIKRDEADWRRFIQAALYEALVEGCGADFFTPFFIRGTGAGHGEYWLVHLSQHHRAQDVMKQVHWQHSNHFMHYGGPGLNMLAPQTMGFLQEFDGGFKFDDVARAKSDKELVIQLARCIFEQPDPKPFSRLFAETCNGTPATASMYKEALATLITEGEVTVRSMDGKPRYRARYMSDTDFVDKSKQLKLFLPSNL</sequence>
<evidence type="ECO:0000313" key="2">
    <source>
        <dbReference type="EMBL" id="QCP52794.1"/>
    </source>
</evidence>
<evidence type="ECO:0000313" key="3">
    <source>
        <dbReference type="Proteomes" id="UP000298656"/>
    </source>
</evidence>
<accession>A0A4P8IZR4</accession>
<dbReference type="InterPro" id="IPR054339">
    <property type="entry name" value="GMT_wHTH"/>
</dbReference>
<dbReference type="RefSeq" id="WP_137335565.1">
    <property type="nucleotide sequence ID" value="NZ_CP040078.1"/>
</dbReference>
<dbReference type="AlphaFoldDB" id="A0A4P8IZR4"/>
<proteinExistence type="predicted"/>
<dbReference type="InterPro" id="IPR031009">
    <property type="entry name" value="Tcm_partner"/>
</dbReference>
<protein>
    <submittedName>
        <fullName evidence="2">Three-Cys-motif partner protein TcmP</fullName>
    </submittedName>
</protein>
<organism evidence="2 3">
    <name type="scientific">Trinickia violacea</name>
    <dbReference type="NCBI Taxonomy" id="2571746"/>
    <lineage>
        <taxon>Bacteria</taxon>
        <taxon>Pseudomonadati</taxon>
        <taxon>Pseudomonadota</taxon>
        <taxon>Betaproteobacteria</taxon>
        <taxon>Burkholderiales</taxon>
        <taxon>Burkholderiaceae</taxon>
        <taxon>Trinickia</taxon>
    </lineage>
</organism>
<dbReference type="EMBL" id="CP040078">
    <property type="protein sequence ID" value="QCP52794.1"/>
    <property type="molecule type" value="Genomic_DNA"/>
</dbReference>
<dbReference type="NCBIfam" id="TIGR04474">
    <property type="entry name" value="tcm_partner"/>
    <property type="match status" value="1"/>
</dbReference>
<feature type="domain" description="GMT-like wHTH" evidence="1">
    <location>
        <begin position="322"/>
        <end position="394"/>
    </location>
</feature>
<dbReference type="Pfam" id="PF22560">
    <property type="entry name" value="GMT-wHTH"/>
    <property type="match status" value="1"/>
</dbReference>